<reference evidence="2" key="1">
    <citation type="submission" date="2021-01" db="EMBL/GenBank/DDBJ databases">
        <authorList>
            <person name="Corre E."/>
            <person name="Pelletier E."/>
            <person name="Niang G."/>
            <person name="Scheremetjew M."/>
            <person name="Finn R."/>
            <person name="Kale V."/>
            <person name="Holt S."/>
            <person name="Cochrane G."/>
            <person name="Meng A."/>
            <person name="Brown T."/>
            <person name="Cohen L."/>
        </authorList>
    </citation>
    <scope>NUCLEOTIDE SEQUENCE</scope>
    <source>
        <strain evidence="2">SAG 11-49</strain>
    </source>
</reference>
<dbReference type="InterPro" id="IPR032710">
    <property type="entry name" value="NTF2-like_dom_sf"/>
</dbReference>
<dbReference type="SUPFAM" id="SSF54427">
    <property type="entry name" value="NTF2-like"/>
    <property type="match status" value="1"/>
</dbReference>
<proteinExistence type="inferred from homology"/>
<accession>A0A7S0S2Z7</accession>
<name>A0A7S0S2Z7_9CHLO</name>
<dbReference type="InterPro" id="IPR006917">
    <property type="entry name" value="SOUL_heme-bd"/>
</dbReference>
<dbReference type="Gene3D" id="3.20.80.10">
    <property type="entry name" value="Regulatory factor, effector binding domain"/>
    <property type="match status" value="1"/>
</dbReference>
<evidence type="ECO:0008006" key="3">
    <source>
        <dbReference type="Google" id="ProtNLM"/>
    </source>
</evidence>
<organism evidence="2">
    <name type="scientific">Chlamydomonas leiostraca</name>
    <dbReference type="NCBI Taxonomy" id="1034604"/>
    <lineage>
        <taxon>Eukaryota</taxon>
        <taxon>Viridiplantae</taxon>
        <taxon>Chlorophyta</taxon>
        <taxon>core chlorophytes</taxon>
        <taxon>Chlorophyceae</taxon>
        <taxon>CS clade</taxon>
        <taxon>Chlamydomonadales</taxon>
        <taxon>Chlamydomonadaceae</taxon>
        <taxon>Chlamydomonas</taxon>
    </lineage>
</organism>
<comment type="similarity">
    <text evidence="1">Belongs to the HEBP family.</text>
</comment>
<dbReference type="SUPFAM" id="SSF55136">
    <property type="entry name" value="Probable bacterial effector-binding domain"/>
    <property type="match status" value="1"/>
</dbReference>
<dbReference type="AlphaFoldDB" id="A0A7S0S2Z7"/>
<dbReference type="EMBL" id="HBFB01030426">
    <property type="protein sequence ID" value="CAD8692820.1"/>
    <property type="molecule type" value="Transcribed_RNA"/>
</dbReference>
<dbReference type="InterPro" id="IPR018790">
    <property type="entry name" value="DUF2358"/>
</dbReference>
<dbReference type="Pfam" id="PF04832">
    <property type="entry name" value="SOUL"/>
    <property type="match status" value="1"/>
</dbReference>
<evidence type="ECO:0000313" key="2">
    <source>
        <dbReference type="EMBL" id="CAD8692820.1"/>
    </source>
</evidence>
<dbReference type="PANTHER" id="PTHR11220:SF50">
    <property type="entry name" value="SOUL HEME-BINDING FAMILY PROTEIN"/>
    <property type="match status" value="1"/>
</dbReference>
<dbReference type="PANTHER" id="PTHR11220">
    <property type="entry name" value="HEME-BINDING PROTEIN-RELATED"/>
    <property type="match status" value="1"/>
</dbReference>
<sequence>MHIASGRLRLGTCRSTSKPGAAAPIMPANIAVMHRKPRMASWVVGAAEVATSPDKDVSDSSSSALVIDREAQERRLAERRSYLMRDMCTTLASDLRHMFVSGQLTRAVYDRDILFTDPLTSVRGIDVYAALIGALRAFNTRLDLHTCEVVGEDTVVARWSMDLTAWMLPWAPTITITGTTTYLVDLDSGRVVQHVDTWDAISHQEFISLEGLVHLMRQALQLQLTPRLDSCKYRVLLKTGEYEVRSYTDFLVAATNMGPVSGPASGAGFTALAAYVGGANDTGAQLEMTTPVLTAVAPGQQGACMEFVMEHRYLDVSQLPAPTDGRVALRGVHLGYCAVARFTGWPLDHEVVSAELALRAALVRDGLDPEPGYRLARYATPTSTTPPFLRRNEVIIRLPGFTWPLPTQTR</sequence>
<dbReference type="InterPro" id="IPR011256">
    <property type="entry name" value="Reg_factor_effector_dom_sf"/>
</dbReference>
<dbReference type="Pfam" id="PF10184">
    <property type="entry name" value="DUF2358"/>
    <property type="match status" value="1"/>
</dbReference>
<protein>
    <recommendedName>
        <fullName evidence="3">SOUL heme-binding protein</fullName>
    </recommendedName>
</protein>
<evidence type="ECO:0000256" key="1">
    <source>
        <dbReference type="ARBA" id="ARBA00009817"/>
    </source>
</evidence>
<gene>
    <name evidence="2" type="ORF">CLEI1391_LOCUS17003</name>
</gene>
<dbReference type="Gene3D" id="3.10.450.50">
    <property type="match status" value="1"/>
</dbReference>